<evidence type="ECO:0000313" key="1">
    <source>
        <dbReference type="EMBL" id="KAF2791172.1"/>
    </source>
</evidence>
<protein>
    <submittedName>
        <fullName evidence="1">Uncharacterized protein</fullName>
    </submittedName>
</protein>
<name>A0A6A6X4B2_9PLEO</name>
<reference evidence="1" key="1">
    <citation type="journal article" date="2020" name="Stud. Mycol.">
        <title>101 Dothideomycetes genomes: a test case for predicting lifestyles and emergence of pathogens.</title>
        <authorList>
            <person name="Haridas S."/>
            <person name="Albert R."/>
            <person name="Binder M."/>
            <person name="Bloem J."/>
            <person name="Labutti K."/>
            <person name="Salamov A."/>
            <person name="Andreopoulos B."/>
            <person name="Baker S."/>
            <person name="Barry K."/>
            <person name="Bills G."/>
            <person name="Bluhm B."/>
            <person name="Cannon C."/>
            <person name="Castanera R."/>
            <person name="Culley D."/>
            <person name="Daum C."/>
            <person name="Ezra D."/>
            <person name="Gonzalez J."/>
            <person name="Henrissat B."/>
            <person name="Kuo A."/>
            <person name="Liang C."/>
            <person name="Lipzen A."/>
            <person name="Lutzoni F."/>
            <person name="Magnuson J."/>
            <person name="Mondo S."/>
            <person name="Nolan M."/>
            <person name="Ohm R."/>
            <person name="Pangilinan J."/>
            <person name="Park H.-J."/>
            <person name="Ramirez L."/>
            <person name="Alfaro M."/>
            <person name="Sun H."/>
            <person name="Tritt A."/>
            <person name="Yoshinaga Y."/>
            <person name="Zwiers L.-H."/>
            <person name="Turgeon B."/>
            <person name="Goodwin S."/>
            <person name="Spatafora J."/>
            <person name="Crous P."/>
            <person name="Grigoriev I."/>
        </authorList>
    </citation>
    <scope>NUCLEOTIDE SEQUENCE</scope>
    <source>
        <strain evidence="1">CBS 109.77</strain>
    </source>
</reference>
<dbReference type="EMBL" id="MU002033">
    <property type="protein sequence ID" value="KAF2791172.1"/>
    <property type="molecule type" value="Genomic_DNA"/>
</dbReference>
<dbReference type="OrthoDB" id="412788at2759"/>
<organism evidence="1 2">
    <name type="scientific">Melanomma pulvis-pyrius CBS 109.77</name>
    <dbReference type="NCBI Taxonomy" id="1314802"/>
    <lineage>
        <taxon>Eukaryota</taxon>
        <taxon>Fungi</taxon>
        <taxon>Dikarya</taxon>
        <taxon>Ascomycota</taxon>
        <taxon>Pezizomycotina</taxon>
        <taxon>Dothideomycetes</taxon>
        <taxon>Pleosporomycetidae</taxon>
        <taxon>Pleosporales</taxon>
        <taxon>Melanommataceae</taxon>
        <taxon>Melanomma</taxon>
    </lineage>
</organism>
<proteinExistence type="predicted"/>
<keyword evidence="2" id="KW-1185">Reference proteome</keyword>
<sequence>MWTTPWCLSWIGIHCGILKPYELKFDLPPGLPKSNAVPRKNEGIVVEDIRGGEEEFSIEKNSFVIMNLDAHVTVQDFVRCDGEEPAKQYSKPLAESLKSFLLSRPVRKSHPDFHISKREKYKFSQPATLLHVGTVKGT</sequence>
<evidence type="ECO:0000313" key="2">
    <source>
        <dbReference type="Proteomes" id="UP000799757"/>
    </source>
</evidence>
<dbReference type="AlphaFoldDB" id="A0A6A6X4B2"/>
<gene>
    <name evidence="1" type="ORF">K505DRAFT_249527</name>
</gene>
<dbReference type="Proteomes" id="UP000799757">
    <property type="component" value="Unassembled WGS sequence"/>
</dbReference>
<accession>A0A6A6X4B2</accession>